<evidence type="ECO:0000313" key="2">
    <source>
        <dbReference type="EMBL" id="GFT17239.1"/>
    </source>
</evidence>
<organism evidence="2 3">
    <name type="scientific">Nephila pilipes</name>
    <name type="common">Giant wood spider</name>
    <name type="synonym">Nephila maculata</name>
    <dbReference type="NCBI Taxonomy" id="299642"/>
    <lineage>
        <taxon>Eukaryota</taxon>
        <taxon>Metazoa</taxon>
        <taxon>Ecdysozoa</taxon>
        <taxon>Arthropoda</taxon>
        <taxon>Chelicerata</taxon>
        <taxon>Arachnida</taxon>
        <taxon>Araneae</taxon>
        <taxon>Araneomorphae</taxon>
        <taxon>Entelegynae</taxon>
        <taxon>Araneoidea</taxon>
        <taxon>Nephilidae</taxon>
        <taxon>Nephila</taxon>
    </lineage>
</organism>
<accession>A0A8X6NK61</accession>
<name>A0A8X6NK61_NEPPI</name>
<keyword evidence="1" id="KW-1133">Transmembrane helix</keyword>
<reference evidence="2" key="1">
    <citation type="submission" date="2020-08" db="EMBL/GenBank/DDBJ databases">
        <title>Multicomponent nature underlies the extraordinary mechanical properties of spider dragline silk.</title>
        <authorList>
            <person name="Kono N."/>
            <person name="Nakamura H."/>
            <person name="Mori M."/>
            <person name="Yoshida Y."/>
            <person name="Ohtoshi R."/>
            <person name="Malay A.D."/>
            <person name="Moran D.A.P."/>
            <person name="Tomita M."/>
            <person name="Numata K."/>
            <person name="Arakawa K."/>
        </authorList>
    </citation>
    <scope>NUCLEOTIDE SEQUENCE</scope>
</reference>
<feature type="transmembrane region" description="Helical" evidence="1">
    <location>
        <begin position="33"/>
        <end position="51"/>
    </location>
</feature>
<dbReference type="EMBL" id="BMAW01010099">
    <property type="protein sequence ID" value="GFT17239.1"/>
    <property type="molecule type" value="Genomic_DNA"/>
</dbReference>
<dbReference type="OrthoDB" id="6428919at2759"/>
<evidence type="ECO:0000313" key="3">
    <source>
        <dbReference type="Proteomes" id="UP000887013"/>
    </source>
</evidence>
<dbReference type="Proteomes" id="UP000887013">
    <property type="component" value="Unassembled WGS sequence"/>
</dbReference>
<keyword evidence="3" id="KW-1185">Reference proteome</keyword>
<proteinExistence type="predicted"/>
<evidence type="ECO:0000256" key="1">
    <source>
        <dbReference type="SAM" id="Phobius"/>
    </source>
</evidence>
<keyword evidence="1" id="KW-0472">Membrane</keyword>
<comment type="caution">
    <text evidence="2">The sequence shown here is derived from an EMBL/GenBank/DDBJ whole genome shotgun (WGS) entry which is preliminary data.</text>
</comment>
<gene>
    <name evidence="2" type="primary">FAXDC2_19</name>
    <name evidence="2" type="ORF">NPIL_125761</name>
</gene>
<protein>
    <submittedName>
        <fullName evidence="2">Fatty acid hydroxylase domain-containing protein 2</fullName>
    </submittedName>
</protein>
<dbReference type="AlphaFoldDB" id="A0A8X6NK61"/>
<keyword evidence="1" id="KW-0812">Transmembrane</keyword>
<sequence>MTGWTFQDFWRVFGNFFQSLWNSVIELSGSDEYVIGVYGTFLFTFLVYWIAGLSYTAISLTGKPAFALKYKIQDASSTQV</sequence>